<sequence>MTKETTATRLGKRASEGNPAPPAKRRPAGRTCGNQVQPAAGAPTQTTMPSTYAYTPQPEGTLKIVSWNICSMNASVKKGMEAYVCAEQPDIICLQETKLQKAPASLAAAGLGMLDYPYTYYACSTVQKGYSGTAVFSRVKPLAATYGLTDTAEAGCTEGRTITLEFDTYFLVACYVPNAGNKLVRLSRRQQWDREMRAYLRRLEQRKPVVWCGDLNVSHAEIDLARPDSNHRTAGFTDEEREGFSDILGANDAGEATMIDTWRHLHPDERRYSYFSFRFGCRPKYLGWRLDYFVVSASLLPRVLASEIRDEVYGASDHVPIMLLLDSKDWNLSVAKTARATPKP</sequence>
<dbReference type="GO" id="GO:0005634">
    <property type="term" value="C:nucleus"/>
    <property type="evidence" value="ECO:0007669"/>
    <property type="project" value="TreeGrafter"/>
</dbReference>
<dbReference type="PROSITE" id="PS00726">
    <property type="entry name" value="AP_NUCLEASE_F1_1"/>
    <property type="match status" value="1"/>
</dbReference>
<keyword evidence="11" id="KW-0269">Exonuclease</keyword>
<dbReference type="GO" id="GO:0003677">
    <property type="term" value="F:DNA binding"/>
    <property type="evidence" value="ECO:0007669"/>
    <property type="project" value="InterPro"/>
</dbReference>
<name>A0A4P9XVS5_9FUNG</name>
<evidence type="ECO:0000256" key="1">
    <source>
        <dbReference type="ARBA" id="ARBA00007092"/>
    </source>
</evidence>
<evidence type="ECO:0000259" key="10">
    <source>
        <dbReference type="Pfam" id="PF03372"/>
    </source>
</evidence>
<dbReference type="GO" id="GO:0006284">
    <property type="term" value="P:base-excision repair"/>
    <property type="evidence" value="ECO:0007669"/>
    <property type="project" value="TreeGrafter"/>
</dbReference>
<gene>
    <name evidence="11" type="ORF">THASP1DRAFT_34135</name>
</gene>
<keyword evidence="8" id="KW-0234">DNA repair</keyword>
<dbReference type="NCBIfam" id="TIGR00633">
    <property type="entry name" value="xth"/>
    <property type="match status" value="1"/>
</dbReference>
<evidence type="ECO:0000256" key="6">
    <source>
        <dbReference type="PIRSR" id="PIRSR604808-2"/>
    </source>
</evidence>
<feature type="binding site" evidence="6">
    <location>
        <position position="317"/>
    </location>
    <ligand>
        <name>Mg(2+)</name>
        <dbReference type="ChEBI" id="CHEBI:18420"/>
        <label>1</label>
    </ligand>
</feature>
<comment type="similarity">
    <text evidence="1 8">Belongs to the DNA repair enzymes AP/ExoA family.</text>
</comment>
<dbReference type="InterPro" id="IPR020847">
    <property type="entry name" value="AP_endonuclease_F1_BS"/>
</dbReference>
<organism evidence="11 12">
    <name type="scientific">Thamnocephalis sphaerospora</name>
    <dbReference type="NCBI Taxonomy" id="78915"/>
    <lineage>
        <taxon>Eukaryota</taxon>
        <taxon>Fungi</taxon>
        <taxon>Fungi incertae sedis</taxon>
        <taxon>Zoopagomycota</taxon>
        <taxon>Zoopagomycotina</taxon>
        <taxon>Zoopagomycetes</taxon>
        <taxon>Zoopagales</taxon>
        <taxon>Sigmoideomycetaceae</taxon>
        <taxon>Thamnocephalis</taxon>
    </lineage>
</organism>
<feature type="site" description="Transition state stabilizer" evidence="7">
    <location>
        <position position="216"/>
    </location>
</feature>
<dbReference type="EMBL" id="KZ992455">
    <property type="protein sequence ID" value="RKP10385.1"/>
    <property type="molecule type" value="Genomic_DNA"/>
</dbReference>
<dbReference type="NCBIfam" id="TIGR00195">
    <property type="entry name" value="exoDNase_III"/>
    <property type="match status" value="1"/>
</dbReference>
<feature type="compositionally biased region" description="Polar residues" evidence="9">
    <location>
        <begin position="32"/>
        <end position="50"/>
    </location>
</feature>
<dbReference type="InterPro" id="IPR004808">
    <property type="entry name" value="AP_endonuc_1"/>
</dbReference>
<keyword evidence="11" id="KW-0255">Endonuclease</keyword>
<feature type="site" description="Interaction with DNA substrate" evidence="7">
    <location>
        <position position="318"/>
    </location>
</feature>
<dbReference type="PANTHER" id="PTHR22748:SF6">
    <property type="entry name" value="DNA-(APURINIC OR APYRIMIDINIC SITE) ENDONUCLEASE"/>
    <property type="match status" value="1"/>
</dbReference>
<proteinExistence type="inferred from homology"/>
<dbReference type="Pfam" id="PF03372">
    <property type="entry name" value="Exo_endo_phos"/>
    <property type="match status" value="1"/>
</dbReference>
<evidence type="ECO:0000256" key="5">
    <source>
        <dbReference type="PIRSR" id="PIRSR604808-1"/>
    </source>
</evidence>
<dbReference type="GO" id="GO:0008081">
    <property type="term" value="F:phosphoric diester hydrolase activity"/>
    <property type="evidence" value="ECO:0007669"/>
    <property type="project" value="TreeGrafter"/>
</dbReference>
<dbReference type="PANTHER" id="PTHR22748">
    <property type="entry name" value="AP ENDONUCLEASE"/>
    <property type="match status" value="1"/>
</dbReference>
<keyword evidence="3" id="KW-0378">Hydrolase</keyword>
<dbReference type="AlphaFoldDB" id="A0A4P9XVS5"/>
<feature type="active site" description="Proton donor/acceptor" evidence="5">
    <location>
        <position position="214"/>
    </location>
</feature>
<feature type="binding site" evidence="6">
    <location>
        <position position="96"/>
    </location>
    <ligand>
        <name>Mg(2+)</name>
        <dbReference type="ChEBI" id="CHEBI:18420"/>
        <label>1</label>
    </ligand>
</feature>
<evidence type="ECO:0000256" key="9">
    <source>
        <dbReference type="SAM" id="MobiDB-lite"/>
    </source>
</evidence>
<keyword evidence="8" id="KW-0227">DNA damage</keyword>
<dbReference type="PROSITE" id="PS51435">
    <property type="entry name" value="AP_NUCLEASE_F1_4"/>
    <property type="match status" value="1"/>
</dbReference>
<accession>A0A4P9XVS5</accession>
<feature type="active site" evidence="5">
    <location>
        <position position="175"/>
    </location>
</feature>
<feature type="binding site" evidence="6">
    <location>
        <position position="216"/>
    </location>
    <ligand>
        <name>Mg(2+)</name>
        <dbReference type="ChEBI" id="CHEBI:18420"/>
        <label>1</label>
    </ligand>
</feature>
<feature type="domain" description="Endonuclease/exonuclease/phosphatase" evidence="10">
    <location>
        <begin position="65"/>
        <end position="318"/>
    </location>
</feature>
<protein>
    <submittedName>
        <fullName evidence="11">Endonuclease/exonuclease/phosphatase</fullName>
    </submittedName>
</protein>
<evidence type="ECO:0000256" key="4">
    <source>
        <dbReference type="ARBA" id="ARBA00022842"/>
    </source>
</evidence>
<evidence type="ECO:0000313" key="11">
    <source>
        <dbReference type="EMBL" id="RKP10385.1"/>
    </source>
</evidence>
<dbReference type="InterPro" id="IPR036691">
    <property type="entry name" value="Endo/exonu/phosph_ase_sf"/>
</dbReference>
<dbReference type="CDD" id="cd09087">
    <property type="entry name" value="Ape1-like_AP-endo"/>
    <property type="match status" value="1"/>
</dbReference>
<dbReference type="GO" id="GO:0003906">
    <property type="term" value="F:DNA-(apurinic or apyrimidinic site) endonuclease activity"/>
    <property type="evidence" value="ECO:0007669"/>
    <property type="project" value="TreeGrafter"/>
</dbReference>
<comment type="cofactor">
    <cofactor evidence="6 8">
        <name>Mg(2+)</name>
        <dbReference type="ChEBI" id="CHEBI:18420"/>
    </cofactor>
    <cofactor evidence="6 8">
        <name>Mn(2+)</name>
        <dbReference type="ChEBI" id="CHEBI:29035"/>
    </cofactor>
    <text evidence="6 8">Probably binds two magnesium or manganese ions per subunit.</text>
</comment>
<feature type="binding site" evidence="6">
    <location>
        <position position="214"/>
    </location>
    <ligand>
        <name>Mg(2+)</name>
        <dbReference type="ChEBI" id="CHEBI:18420"/>
        <label>1</label>
    </ligand>
</feature>
<evidence type="ECO:0000256" key="7">
    <source>
        <dbReference type="PIRSR" id="PIRSR604808-3"/>
    </source>
</evidence>
<feature type="binding site" evidence="6">
    <location>
        <position position="318"/>
    </location>
    <ligand>
        <name>Mg(2+)</name>
        <dbReference type="ChEBI" id="CHEBI:18420"/>
        <label>1</label>
    </ligand>
</feature>
<feature type="active site" description="Proton acceptor" evidence="5">
    <location>
        <position position="318"/>
    </location>
</feature>
<evidence type="ECO:0000256" key="8">
    <source>
        <dbReference type="RuleBase" id="RU362131"/>
    </source>
</evidence>
<evidence type="ECO:0000256" key="2">
    <source>
        <dbReference type="ARBA" id="ARBA00022723"/>
    </source>
</evidence>
<dbReference type="SUPFAM" id="SSF56219">
    <property type="entry name" value="DNase I-like"/>
    <property type="match status" value="1"/>
</dbReference>
<dbReference type="STRING" id="78915.A0A4P9XVS5"/>
<feature type="region of interest" description="Disordered" evidence="9">
    <location>
        <begin position="1"/>
        <end position="50"/>
    </location>
</feature>
<dbReference type="GO" id="GO:0008311">
    <property type="term" value="F:double-stranded DNA 3'-5' DNA exonuclease activity"/>
    <property type="evidence" value="ECO:0007669"/>
    <property type="project" value="TreeGrafter"/>
</dbReference>
<dbReference type="GO" id="GO:0046872">
    <property type="term" value="F:metal ion binding"/>
    <property type="evidence" value="ECO:0007669"/>
    <property type="project" value="UniProtKB-KW"/>
</dbReference>
<evidence type="ECO:0000256" key="3">
    <source>
        <dbReference type="ARBA" id="ARBA00022801"/>
    </source>
</evidence>
<keyword evidence="2 6" id="KW-0479">Metal-binding</keyword>
<dbReference type="InterPro" id="IPR005135">
    <property type="entry name" value="Endo/exonuclease/phosphatase"/>
</dbReference>
<keyword evidence="11" id="KW-0540">Nuclease</keyword>
<feature type="binding site" evidence="6">
    <location>
        <position position="68"/>
    </location>
    <ligand>
        <name>Mg(2+)</name>
        <dbReference type="ChEBI" id="CHEBI:18420"/>
        <label>1</label>
    </ligand>
</feature>
<dbReference type="Gene3D" id="3.60.10.10">
    <property type="entry name" value="Endonuclease/exonuclease/phosphatase"/>
    <property type="match status" value="1"/>
</dbReference>
<keyword evidence="6" id="KW-0464">Manganese</keyword>
<evidence type="ECO:0000313" key="12">
    <source>
        <dbReference type="Proteomes" id="UP000271241"/>
    </source>
</evidence>
<feature type="site" description="Important for catalytic activity" evidence="7">
    <location>
        <position position="291"/>
    </location>
</feature>
<keyword evidence="12" id="KW-1185">Reference proteome</keyword>
<keyword evidence="4 6" id="KW-0460">Magnesium</keyword>
<dbReference type="Proteomes" id="UP000271241">
    <property type="component" value="Unassembled WGS sequence"/>
</dbReference>
<reference evidence="12" key="1">
    <citation type="journal article" date="2018" name="Nat. Microbiol.">
        <title>Leveraging single-cell genomics to expand the fungal tree of life.</title>
        <authorList>
            <person name="Ahrendt S.R."/>
            <person name="Quandt C.A."/>
            <person name="Ciobanu D."/>
            <person name="Clum A."/>
            <person name="Salamov A."/>
            <person name="Andreopoulos B."/>
            <person name="Cheng J.F."/>
            <person name="Woyke T."/>
            <person name="Pelin A."/>
            <person name="Henrissat B."/>
            <person name="Reynolds N.K."/>
            <person name="Benny G.L."/>
            <person name="Smith M.E."/>
            <person name="James T.Y."/>
            <person name="Grigoriev I.V."/>
        </authorList>
    </citation>
    <scope>NUCLEOTIDE SEQUENCE [LARGE SCALE GENOMIC DNA]</scope>
    <source>
        <strain evidence="12">RSA 1356</strain>
    </source>
</reference>
<dbReference type="OrthoDB" id="498125at2759"/>